<name>A0ABP3B337_9FLAO</name>
<evidence type="ECO:0000256" key="1">
    <source>
        <dbReference type="SAM" id="MobiDB-lite"/>
    </source>
</evidence>
<organism evidence="2 3">
    <name type="scientific">Cellulophaga geojensis KL-A</name>
    <dbReference type="NCBI Taxonomy" id="1328323"/>
    <lineage>
        <taxon>Bacteria</taxon>
        <taxon>Pseudomonadati</taxon>
        <taxon>Bacteroidota</taxon>
        <taxon>Flavobacteriia</taxon>
        <taxon>Flavobacteriales</taxon>
        <taxon>Flavobacteriaceae</taxon>
        <taxon>Cellulophaga</taxon>
    </lineage>
</organism>
<evidence type="ECO:0008006" key="4">
    <source>
        <dbReference type="Google" id="ProtNLM"/>
    </source>
</evidence>
<feature type="region of interest" description="Disordered" evidence="1">
    <location>
        <begin position="112"/>
        <end position="147"/>
    </location>
</feature>
<accession>A0ABP3B337</accession>
<gene>
    <name evidence="2" type="ORF">KLA_15750</name>
</gene>
<dbReference type="Proteomes" id="UP000019275">
    <property type="component" value="Unassembled WGS sequence"/>
</dbReference>
<evidence type="ECO:0000313" key="3">
    <source>
        <dbReference type="Proteomes" id="UP000019275"/>
    </source>
</evidence>
<sequence length="147" mass="16930">MASGEPNFYAYVSDSNSWVDVFGLNGELVYQLVGKDGVNYYGITSRDALTRMNEHIANGKVFDKMEILADNLTHDQARSIEGALIRKRMNERLSLRDRRNLSIKEQLEKAGLDNKNRGRVKERWLSDNPLDDLSDKMNKKPKKVKFH</sequence>
<protein>
    <recommendedName>
        <fullName evidence="4">GIY-YIG domain-containing protein</fullName>
    </recommendedName>
</protein>
<proteinExistence type="predicted"/>
<comment type="caution">
    <text evidence="2">The sequence shown here is derived from an EMBL/GenBank/DDBJ whole genome shotgun (WGS) entry which is preliminary data.</text>
</comment>
<evidence type="ECO:0000313" key="2">
    <source>
        <dbReference type="EMBL" id="EWH11465.1"/>
    </source>
</evidence>
<reference evidence="2 3" key="1">
    <citation type="journal article" date="2014" name="Genome Announc.">
        <title>Draft Genome Sequence of the Carrageenan-Degrading Bacterium Cellulophaga sp. Strain KL-A, Isolated from Decaying Marine Algae.</title>
        <authorList>
            <person name="Shan D."/>
            <person name="Ying J."/>
            <person name="Li X."/>
            <person name="Gao Z."/>
            <person name="Wei G."/>
            <person name="Shao Z."/>
        </authorList>
    </citation>
    <scope>NUCLEOTIDE SEQUENCE [LARGE SCALE GENOMIC DNA]</scope>
    <source>
        <strain evidence="2 3">KL-A</strain>
    </source>
</reference>
<dbReference type="EMBL" id="ARZX01000027">
    <property type="protein sequence ID" value="EWH11465.1"/>
    <property type="molecule type" value="Genomic_DNA"/>
</dbReference>
<keyword evidence="3" id="KW-1185">Reference proteome</keyword>
<feature type="compositionally biased region" description="Basic and acidic residues" evidence="1">
    <location>
        <begin position="112"/>
        <end position="125"/>
    </location>
</feature>